<organism evidence="1 2">
    <name type="scientific">Deinococcus peraridilitoris (strain DSM 19664 / LMG 22246 / CIP 109416 / KR-200)</name>
    <dbReference type="NCBI Taxonomy" id="937777"/>
    <lineage>
        <taxon>Bacteria</taxon>
        <taxon>Thermotogati</taxon>
        <taxon>Deinococcota</taxon>
        <taxon>Deinococci</taxon>
        <taxon>Deinococcales</taxon>
        <taxon>Deinococcaceae</taxon>
        <taxon>Deinococcus</taxon>
    </lineage>
</organism>
<dbReference type="EMBL" id="CP003382">
    <property type="protein sequence ID" value="AFZ67005.1"/>
    <property type="molecule type" value="Genomic_DNA"/>
</dbReference>
<protein>
    <submittedName>
        <fullName evidence="1">Uncharacterized protein</fullName>
    </submittedName>
</protein>
<keyword evidence="2" id="KW-1185">Reference proteome</keyword>
<name>L0A1W7_DEIPD</name>
<proteinExistence type="predicted"/>
<evidence type="ECO:0000313" key="2">
    <source>
        <dbReference type="Proteomes" id="UP000010467"/>
    </source>
</evidence>
<gene>
    <name evidence="1" type="ordered locus">Deipe_1464</name>
</gene>
<sequence length="299" mass="33739">MTMAAVRPPPNIQAQLVTRQRRVRRLADFTVGTEWIFAPRETSQHAERAGQRVSILRAPNLEAKNPSVRVQFPDGHALTVGQAQLTHVPRNVWGRTTPYPERDHTPVERELVPLSVIARHTPDPAAPVVTRRQKTQSEILFTVIVYQLADKITQGLWEPLVMPNATYGRPGESRGYPDRGQIRISVRTTVMTDSRVLTIGCQRDITTAQYRVAFFNLEPQDKVALRQYFQDLDPNATAMRAWENLARLLLLGVSLLAEKPRVKPLVILVAPDIDEEECVPVEQLAPAYSGRARRVRPVT</sequence>
<accession>L0A1W7</accession>
<dbReference type="Proteomes" id="UP000010467">
    <property type="component" value="Chromosome"/>
</dbReference>
<dbReference type="HOGENOM" id="CLU_929758_0_0_0"/>
<dbReference type="STRING" id="937777.Deipe_1464"/>
<dbReference type="PATRIC" id="fig|937777.3.peg.1469"/>
<dbReference type="RefSeq" id="WP_015235313.1">
    <property type="nucleotide sequence ID" value="NC_019793.1"/>
</dbReference>
<dbReference type="KEGG" id="dpd:Deipe_1464"/>
<evidence type="ECO:0000313" key="1">
    <source>
        <dbReference type="EMBL" id="AFZ67005.1"/>
    </source>
</evidence>
<dbReference type="AlphaFoldDB" id="L0A1W7"/>
<reference evidence="2" key="1">
    <citation type="submission" date="2012-03" db="EMBL/GenBank/DDBJ databases">
        <title>Complete sequence of chromosome of Deinococcus peraridilitoris DSM 19664.</title>
        <authorList>
            <person name="Lucas S."/>
            <person name="Copeland A."/>
            <person name="Lapidus A."/>
            <person name="Glavina del Rio T."/>
            <person name="Dalin E."/>
            <person name="Tice H."/>
            <person name="Bruce D."/>
            <person name="Goodwin L."/>
            <person name="Pitluck S."/>
            <person name="Peters L."/>
            <person name="Mikhailova N."/>
            <person name="Lu M."/>
            <person name="Kyrpides N."/>
            <person name="Mavromatis K."/>
            <person name="Ivanova N."/>
            <person name="Brettin T."/>
            <person name="Detter J.C."/>
            <person name="Han C."/>
            <person name="Larimer F."/>
            <person name="Land M."/>
            <person name="Hauser L."/>
            <person name="Markowitz V."/>
            <person name="Cheng J.-F."/>
            <person name="Hugenholtz P."/>
            <person name="Woyke T."/>
            <person name="Wu D."/>
            <person name="Pukall R."/>
            <person name="Steenblock K."/>
            <person name="Brambilla E."/>
            <person name="Klenk H.-P."/>
            <person name="Eisen J.A."/>
        </authorList>
    </citation>
    <scope>NUCLEOTIDE SEQUENCE [LARGE SCALE GENOMIC DNA]</scope>
    <source>
        <strain evidence="2">DSM 19664 / LMG 22246 / CIP 109416 / KR-200</strain>
    </source>
</reference>